<dbReference type="GO" id="GO:0003677">
    <property type="term" value="F:DNA binding"/>
    <property type="evidence" value="ECO:0007669"/>
    <property type="project" value="UniProtKB-KW"/>
</dbReference>
<feature type="compositionally biased region" description="Low complexity" evidence="11">
    <location>
        <begin position="647"/>
        <end position="664"/>
    </location>
</feature>
<keyword evidence="4" id="KW-0799">Topoisomerase</keyword>
<dbReference type="PROSITE" id="PS50880">
    <property type="entry name" value="TOPRIM"/>
    <property type="match status" value="1"/>
</dbReference>
<gene>
    <name evidence="14" type="ORF">PBV87_01465</name>
</gene>
<evidence type="ECO:0000256" key="4">
    <source>
        <dbReference type="ARBA" id="ARBA00023029"/>
    </source>
</evidence>
<dbReference type="Gene3D" id="2.70.20.10">
    <property type="entry name" value="Topoisomerase I, domain 3"/>
    <property type="match status" value="1"/>
</dbReference>
<dbReference type="SUPFAM" id="SSF56712">
    <property type="entry name" value="Prokaryotic type I DNA topoisomerase"/>
    <property type="match status" value="1"/>
</dbReference>
<dbReference type="PANTHER" id="PTHR11390">
    <property type="entry name" value="PROKARYOTIC DNA TOPOISOMERASE"/>
    <property type="match status" value="1"/>
</dbReference>
<dbReference type="AlphaFoldDB" id="A0AA42DJN8"/>
<dbReference type="Gene3D" id="1.10.290.10">
    <property type="entry name" value="Topoisomerase I, domain 4"/>
    <property type="match status" value="1"/>
</dbReference>
<organism evidence="14 15">
    <name type="scientific">Holtiella tumoricola</name>
    <dbReference type="NCBI Taxonomy" id="3018743"/>
    <lineage>
        <taxon>Bacteria</taxon>
        <taxon>Bacillati</taxon>
        <taxon>Bacillota</taxon>
        <taxon>Clostridia</taxon>
        <taxon>Lachnospirales</taxon>
        <taxon>Cellulosilyticaceae</taxon>
        <taxon>Holtiella</taxon>
    </lineage>
</organism>
<proteinExistence type="inferred from homology"/>
<evidence type="ECO:0000256" key="2">
    <source>
        <dbReference type="ARBA" id="ARBA00009446"/>
    </source>
</evidence>
<keyword evidence="15" id="KW-1185">Reference proteome</keyword>
<evidence type="ECO:0000313" key="14">
    <source>
        <dbReference type="EMBL" id="MDA3730184.1"/>
    </source>
</evidence>
<keyword evidence="5" id="KW-0238">DNA-binding</keyword>
<dbReference type="InterPro" id="IPR034144">
    <property type="entry name" value="TOPRIM_TopoIII"/>
</dbReference>
<keyword evidence="6 14" id="KW-0413">Isomerase</keyword>
<evidence type="ECO:0000259" key="13">
    <source>
        <dbReference type="PROSITE" id="PS52039"/>
    </source>
</evidence>
<dbReference type="Pfam" id="PF01131">
    <property type="entry name" value="Topoisom_bac"/>
    <property type="match status" value="1"/>
</dbReference>
<accession>A0AA42DJN8</accession>
<dbReference type="InterPro" id="IPR023405">
    <property type="entry name" value="Topo_IA_core_domain"/>
</dbReference>
<dbReference type="PRINTS" id="PR00417">
    <property type="entry name" value="PRTPISMRASEI"/>
</dbReference>
<dbReference type="EMBL" id="JAQIFT010000010">
    <property type="protein sequence ID" value="MDA3730184.1"/>
    <property type="molecule type" value="Genomic_DNA"/>
</dbReference>
<evidence type="ECO:0000256" key="6">
    <source>
        <dbReference type="ARBA" id="ARBA00023235"/>
    </source>
</evidence>
<comment type="caution">
    <text evidence="14">The sequence shown here is derived from an EMBL/GenBank/DDBJ whole genome shotgun (WGS) entry which is preliminary data.</text>
</comment>
<dbReference type="Proteomes" id="UP001169242">
    <property type="component" value="Unassembled WGS sequence"/>
</dbReference>
<dbReference type="InterPro" id="IPR013497">
    <property type="entry name" value="Topo_IA_cen"/>
</dbReference>
<dbReference type="InterPro" id="IPR003602">
    <property type="entry name" value="Topo_IA_DNA-bd_dom"/>
</dbReference>
<dbReference type="InterPro" id="IPR013825">
    <property type="entry name" value="Topo_IA_cen_sub2"/>
</dbReference>
<feature type="domain" description="Topo IA-type catalytic" evidence="13">
    <location>
        <begin position="161"/>
        <end position="618"/>
    </location>
</feature>
<evidence type="ECO:0000256" key="10">
    <source>
        <dbReference type="ARBA" id="ARBA00032877"/>
    </source>
</evidence>
<dbReference type="GO" id="GO:0006265">
    <property type="term" value="P:DNA topological change"/>
    <property type="evidence" value="ECO:0007669"/>
    <property type="project" value="InterPro"/>
</dbReference>
<dbReference type="InterPro" id="IPR013824">
    <property type="entry name" value="Topo_IA_cen_sub1"/>
</dbReference>
<evidence type="ECO:0000313" key="15">
    <source>
        <dbReference type="Proteomes" id="UP001169242"/>
    </source>
</evidence>
<dbReference type="Gene3D" id="1.10.460.10">
    <property type="entry name" value="Topoisomerase I, domain 2"/>
    <property type="match status" value="1"/>
</dbReference>
<dbReference type="InterPro" id="IPR000380">
    <property type="entry name" value="Topo_IA"/>
</dbReference>
<evidence type="ECO:0000256" key="11">
    <source>
        <dbReference type="SAM" id="MobiDB-lite"/>
    </source>
</evidence>
<comment type="similarity">
    <text evidence="2">Belongs to the type IA topoisomerase family.</text>
</comment>
<dbReference type="Pfam" id="PF01751">
    <property type="entry name" value="Toprim"/>
    <property type="match status" value="1"/>
</dbReference>
<dbReference type="SMART" id="SM00437">
    <property type="entry name" value="TOP1Ac"/>
    <property type="match status" value="1"/>
</dbReference>
<feature type="domain" description="Toprim" evidence="12">
    <location>
        <begin position="2"/>
        <end position="141"/>
    </location>
</feature>
<sequence length="769" mass="86569">MKRVIIAEKPSVAKNIADALHIKGRKDGYFEGEDYLITWAFGHLVELYDAKDYDEKMQIWRMENFPFIPDQFKYKIKMEQGKKKVDQGAKKQMKCIKDLINRDDVDGVISACDYDREGQVIGDCIMNFLKVKKPRYRILLNEWTEDEVKKGLEKIVPNETMQPLQDAGISRQHADWLIGINLTSVATLKYKSGKGELFNIGRVLLPTLKMIYDRDMEILNFNSEPYFKLTATFKADKESYEGAYTVDKKDKFEKENDLIAVKEAIAAKQGKLVQKDVVEKNEYPPALFNLSALQGYITSKYNGFTSDKVLKVAQSLYEKKFITYPRTASSVLDESLIDKVQKVLMAQKKGTPFEDEIKFHRSPRVFNSKKVESHSAITPTYMVPTGLGGEEKLVYDAIRNRFLMQFMPISIVEETVFTTKIEGVEGEFISKGKIQKVLGWKKIEKDNSKDVILPDLEEGTIVDVAKAEVTSHATTPPKPYTEKTLLRAMETCGKQFKNGKGKADNNDDTDDVEENVGEEGEDSDLMDAILSGFSIGTPATRAETIKKLCYTHYTVMQKKNIRCTEKGKKLIETLPVKGLMDLEYTGKLEKTLSDIEKGTVKKETFMNHIVKFVVSGVDTIKTQRTAPIQYNKEAFAPTSVASKKVAANKASTSKSSTSKNTSSNGIKGNGEKEILGKCPLCGSDIIEGAKGFGCMGYKSGCRFVIWKEDTTLAHYGKKPTKTLVKQLLKKGEGTLKGLKTKNGTKFDAIVSYTFDNETAVGKWDFRRPE</sequence>
<dbReference type="EC" id="5.6.2.1" evidence="3"/>
<evidence type="ECO:0000256" key="7">
    <source>
        <dbReference type="ARBA" id="ARBA00030003"/>
    </source>
</evidence>
<dbReference type="SMART" id="SM00436">
    <property type="entry name" value="TOP1Bc"/>
    <property type="match status" value="1"/>
</dbReference>
<dbReference type="PANTHER" id="PTHR11390:SF21">
    <property type="entry name" value="DNA TOPOISOMERASE 3-ALPHA"/>
    <property type="match status" value="1"/>
</dbReference>
<dbReference type="Gene3D" id="3.40.50.140">
    <property type="match status" value="1"/>
</dbReference>
<dbReference type="GO" id="GO:0006310">
    <property type="term" value="P:DNA recombination"/>
    <property type="evidence" value="ECO:0007669"/>
    <property type="project" value="TreeGrafter"/>
</dbReference>
<name>A0AA42DJN8_9FIRM</name>
<feature type="region of interest" description="Disordered" evidence="11">
    <location>
        <begin position="647"/>
        <end position="668"/>
    </location>
</feature>
<dbReference type="InterPro" id="IPR003601">
    <property type="entry name" value="Topo_IA_2"/>
</dbReference>
<dbReference type="RefSeq" id="WP_053984710.1">
    <property type="nucleotide sequence ID" value="NZ_JAQIFT010000010.1"/>
</dbReference>
<dbReference type="GO" id="GO:0043597">
    <property type="term" value="C:cytoplasmic replication fork"/>
    <property type="evidence" value="ECO:0007669"/>
    <property type="project" value="TreeGrafter"/>
</dbReference>
<evidence type="ECO:0000256" key="3">
    <source>
        <dbReference type="ARBA" id="ARBA00012891"/>
    </source>
</evidence>
<dbReference type="GO" id="GO:0003917">
    <property type="term" value="F:DNA topoisomerase type I (single strand cut, ATP-independent) activity"/>
    <property type="evidence" value="ECO:0007669"/>
    <property type="project" value="UniProtKB-EC"/>
</dbReference>
<comment type="catalytic activity">
    <reaction evidence="1">
        <text>ATP-independent breakage of single-stranded DNA, followed by passage and rejoining.</text>
        <dbReference type="EC" id="5.6.2.1"/>
    </reaction>
</comment>
<dbReference type="SMART" id="SM00493">
    <property type="entry name" value="TOPRIM"/>
    <property type="match status" value="1"/>
</dbReference>
<evidence type="ECO:0000256" key="5">
    <source>
        <dbReference type="ARBA" id="ARBA00023125"/>
    </source>
</evidence>
<evidence type="ECO:0000256" key="1">
    <source>
        <dbReference type="ARBA" id="ARBA00000213"/>
    </source>
</evidence>
<dbReference type="GO" id="GO:0006281">
    <property type="term" value="P:DNA repair"/>
    <property type="evidence" value="ECO:0007669"/>
    <property type="project" value="TreeGrafter"/>
</dbReference>
<feature type="region of interest" description="Disordered" evidence="11">
    <location>
        <begin position="497"/>
        <end position="521"/>
    </location>
</feature>
<evidence type="ECO:0000256" key="9">
    <source>
        <dbReference type="ARBA" id="ARBA00032235"/>
    </source>
</evidence>
<dbReference type="InterPro" id="IPR006171">
    <property type="entry name" value="TOPRIM_dom"/>
</dbReference>
<protein>
    <recommendedName>
        <fullName evidence="3">DNA topoisomerase</fullName>
        <ecNumber evidence="3">5.6.2.1</ecNumber>
    </recommendedName>
    <alternativeName>
        <fullName evidence="10">Omega-protein</fullName>
    </alternativeName>
    <alternativeName>
        <fullName evidence="9">Relaxing enzyme</fullName>
    </alternativeName>
    <alternativeName>
        <fullName evidence="7">Swivelase</fullName>
    </alternativeName>
    <alternativeName>
        <fullName evidence="8">Untwisting enzyme</fullName>
    </alternativeName>
</protein>
<dbReference type="CDD" id="cd03362">
    <property type="entry name" value="TOPRIM_TopoIA_TopoIII"/>
    <property type="match status" value="1"/>
</dbReference>
<evidence type="ECO:0000259" key="12">
    <source>
        <dbReference type="PROSITE" id="PS50880"/>
    </source>
</evidence>
<dbReference type="InterPro" id="IPR013826">
    <property type="entry name" value="Topo_IA_cen_sub3"/>
</dbReference>
<dbReference type="PROSITE" id="PS52039">
    <property type="entry name" value="TOPO_IA_2"/>
    <property type="match status" value="1"/>
</dbReference>
<dbReference type="CDD" id="cd00186">
    <property type="entry name" value="TOP1Ac"/>
    <property type="match status" value="1"/>
</dbReference>
<reference evidence="14" key="1">
    <citation type="journal article" date="2023" name="Int. J. Syst. Evol. Microbiol.">
        <title>&lt;i&gt;Holtiella tumoricola&lt;/i&gt; gen. nov. sp. nov., isolated from a human clinical sample.</title>
        <authorList>
            <person name="Allen-Vercoe E."/>
            <person name="Daigneault M.C."/>
            <person name="Vancuren S.J."/>
            <person name="Cochrane K."/>
            <person name="O'Neal L.L."/>
            <person name="Sankaranarayanan K."/>
            <person name="Lawson P.A."/>
        </authorList>
    </citation>
    <scope>NUCLEOTIDE SEQUENCE</scope>
    <source>
        <strain evidence="14">CC70A</strain>
    </source>
</reference>
<feature type="compositionally biased region" description="Acidic residues" evidence="11">
    <location>
        <begin position="506"/>
        <end position="521"/>
    </location>
</feature>
<evidence type="ECO:0000256" key="8">
    <source>
        <dbReference type="ARBA" id="ARBA00031985"/>
    </source>
</evidence>